<comment type="caution">
    <text evidence="1">The sequence shown here is derived from an EMBL/GenBank/DDBJ whole genome shotgun (WGS) entry which is preliminary data.</text>
</comment>
<protein>
    <submittedName>
        <fullName evidence="1">Uncharacterized protein</fullName>
    </submittedName>
</protein>
<dbReference type="Proteomes" id="UP000828941">
    <property type="component" value="Chromosome 12"/>
</dbReference>
<evidence type="ECO:0000313" key="2">
    <source>
        <dbReference type="Proteomes" id="UP000828941"/>
    </source>
</evidence>
<reference evidence="1 2" key="1">
    <citation type="journal article" date="2022" name="DNA Res.">
        <title>Chromosomal-level genome assembly of the orchid tree Bauhinia variegata (Leguminosae; Cercidoideae) supports the allotetraploid origin hypothesis of Bauhinia.</title>
        <authorList>
            <person name="Zhong Y."/>
            <person name="Chen Y."/>
            <person name="Zheng D."/>
            <person name="Pang J."/>
            <person name="Liu Y."/>
            <person name="Luo S."/>
            <person name="Meng S."/>
            <person name="Qian L."/>
            <person name="Wei D."/>
            <person name="Dai S."/>
            <person name="Zhou R."/>
        </authorList>
    </citation>
    <scope>NUCLEOTIDE SEQUENCE [LARGE SCALE GENOMIC DNA]</scope>
    <source>
        <strain evidence="1">BV-YZ2020</strain>
    </source>
</reference>
<sequence length="293" mass="33386">MEDLASTVVVRIAELLLFKPTFRHARYLLCLGKFVKGFKNQKRELESKQESVKERVRRAINRLEEPEEIVKNWQQNVDNVLKEAQELERKIEARSKCKTTLAKELGKRAEELGLFDKVVIAAISHTPNARKIQDHILDVLGLRVEEQSEFARAQRLPERLRKGKTLVILDDVSGKLDFEAIGIPWNHENGACSILITTRRLEVCSSMHCRPAIELLLLTKEESWTWFRQCADIKDDSPRALSEVARKICDKCQGLPIAILTVGSTLRGKAQEVWEHAMSKLGKLDVGKGLRST</sequence>
<dbReference type="EMBL" id="CM039437">
    <property type="protein sequence ID" value="KAI4308196.1"/>
    <property type="molecule type" value="Genomic_DNA"/>
</dbReference>
<keyword evidence="2" id="KW-1185">Reference proteome</keyword>
<name>A0ACB9LFW5_BAUVA</name>
<accession>A0ACB9LFW5</accession>
<organism evidence="1 2">
    <name type="scientific">Bauhinia variegata</name>
    <name type="common">Purple orchid tree</name>
    <name type="synonym">Phanera variegata</name>
    <dbReference type="NCBI Taxonomy" id="167791"/>
    <lineage>
        <taxon>Eukaryota</taxon>
        <taxon>Viridiplantae</taxon>
        <taxon>Streptophyta</taxon>
        <taxon>Embryophyta</taxon>
        <taxon>Tracheophyta</taxon>
        <taxon>Spermatophyta</taxon>
        <taxon>Magnoliopsida</taxon>
        <taxon>eudicotyledons</taxon>
        <taxon>Gunneridae</taxon>
        <taxon>Pentapetalae</taxon>
        <taxon>rosids</taxon>
        <taxon>fabids</taxon>
        <taxon>Fabales</taxon>
        <taxon>Fabaceae</taxon>
        <taxon>Cercidoideae</taxon>
        <taxon>Cercideae</taxon>
        <taxon>Bauhiniinae</taxon>
        <taxon>Bauhinia</taxon>
    </lineage>
</organism>
<evidence type="ECO:0000313" key="1">
    <source>
        <dbReference type="EMBL" id="KAI4308196.1"/>
    </source>
</evidence>
<gene>
    <name evidence="1" type="ORF">L6164_031294</name>
</gene>
<proteinExistence type="predicted"/>